<dbReference type="PANTHER" id="PTHR33371:SF4">
    <property type="entry name" value="INTERMEMBRANE PHOSPHOLIPID TRANSPORT SYSTEM BINDING PROTEIN MLAD"/>
    <property type="match status" value="1"/>
</dbReference>
<dbReference type="Pfam" id="PF02470">
    <property type="entry name" value="MlaD"/>
    <property type="match status" value="1"/>
</dbReference>
<gene>
    <name evidence="3" type="ORF">SAMN05444412_10896</name>
</gene>
<comment type="caution">
    <text evidence="3">The sequence shown here is derived from an EMBL/GenBank/DDBJ whole genome shotgun (WGS) entry which is preliminary data.</text>
</comment>
<dbReference type="InterPro" id="IPR003399">
    <property type="entry name" value="Mce/MlaD"/>
</dbReference>
<dbReference type="RefSeq" id="WP_019598190.1">
    <property type="nucleotide sequence ID" value="NZ_FNQC01000008.1"/>
</dbReference>
<dbReference type="PANTHER" id="PTHR33371">
    <property type="entry name" value="INTERMEMBRANE PHOSPHOLIPID TRANSPORT SYSTEM BINDING PROTEIN MLAD-RELATED"/>
    <property type="match status" value="1"/>
</dbReference>
<keyword evidence="1" id="KW-0472">Membrane</keyword>
<keyword evidence="4" id="KW-1185">Reference proteome</keyword>
<organism evidence="3 4">
    <name type="scientific">Rhodonellum ikkaensis</name>
    <dbReference type="NCBI Taxonomy" id="336829"/>
    <lineage>
        <taxon>Bacteria</taxon>
        <taxon>Pseudomonadati</taxon>
        <taxon>Bacteroidota</taxon>
        <taxon>Cytophagia</taxon>
        <taxon>Cytophagales</taxon>
        <taxon>Cytophagaceae</taxon>
        <taxon>Rhodonellum</taxon>
    </lineage>
</organism>
<feature type="domain" description="Mce/MlaD" evidence="2">
    <location>
        <begin position="42"/>
        <end position="116"/>
    </location>
</feature>
<feature type="transmembrane region" description="Helical" evidence="1">
    <location>
        <begin position="12"/>
        <end position="30"/>
    </location>
</feature>
<accession>A0A1H3RHC0</accession>
<dbReference type="InterPro" id="IPR052336">
    <property type="entry name" value="MlaD_Phospholipid_Transporter"/>
</dbReference>
<evidence type="ECO:0000256" key="1">
    <source>
        <dbReference type="SAM" id="Phobius"/>
    </source>
</evidence>
<dbReference type="Proteomes" id="UP000199663">
    <property type="component" value="Unassembled WGS sequence"/>
</dbReference>
<dbReference type="EMBL" id="FNQC01000008">
    <property type="protein sequence ID" value="SDZ24618.1"/>
    <property type="molecule type" value="Genomic_DNA"/>
</dbReference>
<protein>
    <submittedName>
        <fullName evidence="3">Phospholipid/cholesterol/gamma-HCH transport system substrate-binding protein</fullName>
    </submittedName>
</protein>
<evidence type="ECO:0000313" key="3">
    <source>
        <dbReference type="EMBL" id="SDZ24618.1"/>
    </source>
</evidence>
<keyword evidence="1" id="KW-0812">Transmembrane</keyword>
<evidence type="ECO:0000259" key="2">
    <source>
        <dbReference type="Pfam" id="PF02470"/>
    </source>
</evidence>
<proteinExistence type="predicted"/>
<keyword evidence="1" id="KW-1133">Transmembrane helix</keyword>
<evidence type="ECO:0000313" key="4">
    <source>
        <dbReference type="Proteomes" id="UP000199663"/>
    </source>
</evidence>
<name>A0A1H3RHC0_9BACT</name>
<reference evidence="3 4" key="1">
    <citation type="submission" date="2016-10" db="EMBL/GenBank/DDBJ databases">
        <authorList>
            <person name="Varghese N."/>
            <person name="Submissions S."/>
        </authorList>
    </citation>
    <scope>NUCLEOTIDE SEQUENCE [LARGE SCALE GENOMIC DNA]</scope>
    <source>
        <strain evidence="3 4">DSM 17997</strain>
    </source>
</reference>
<sequence length="331" mass="36909">MKKNTIENSKVGLIVIAGTLFLLFSLYMIGKNQNLFGSTFNLRAVVKNVNGLVVGNNVRFMGMDVGTVKSIDMANDTSIYISMLINNNMKPFIKKNAITTIGTDGLMGNKLIHILPQKEVAEPVEEGDVIFSQTPIDTDDIFRSLNATSMIVEKTSLNLFEITSKLNGNENFWAFLSDTVLTQDLRNSVREFRRTGANANAMTLAGRNLVERLEQGSGLVNTLFMDSILSNQLITSLEQIGQASTHAELLLEEVKTMVIAMEKGEGTTGLILRDSMMRESILNTALNIEEGTDKFNQNMEALKTNFLFRRYFRRQERLKAKEKEAEAGNSN</sequence>